<sequence length="317" mass="35649">MYIGYGRVHDRECNSKWITDKVQLCITICCGLTLSGYDPSLHKESLFKIYSRLGWKSFWISASKICRFFSAIVGGDDLSQYCTDFHELEQIGSGNFSRVFNVLKRMDGCLYAVKQIIWQLHYDTERRKALMEIQALAALGSHENIVGYYSSWFENEKLYTQMELCDCSLSIIKSSQTLSEGQVLEAMHQIATALQIIHGKGVAHLGGKPDNIYVKNGIYKLGDFGCTTLLDGSLSIEEGDVRYMPHEILIGKYDHLDKVDIFSLGAAIYELIIGLPLPESGPQVSNLREGKLTLLPSCSFQLQNLVKVHMYTISCPS</sequence>
<dbReference type="InterPro" id="IPR017441">
    <property type="entry name" value="Protein_kinase_ATP_BS"/>
</dbReference>
<evidence type="ECO:0000256" key="1">
    <source>
        <dbReference type="ARBA" id="ARBA00022679"/>
    </source>
</evidence>
<evidence type="ECO:0000256" key="4">
    <source>
        <dbReference type="ARBA" id="ARBA00022840"/>
    </source>
</evidence>
<dbReference type="PROSITE" id="PS00107">
    <property type="entry name" value="PROTEIN_KINASE_ATP"/>
    <property type="match status" value="1"/>
</dbReference>
<dbReference type="GO" id="GO:0005737">
    <property type="term" value="C:cytoplasm"/>
    <property type="evidence" value="ECO:0007669"/>
    <property type="project" value="TreeGrafter"/>
</dbReference>
<dbReference type="EMBL" id="JBAMMX010000005">
    <property type="protein sequence ID" value="KAK6940951.1"/>
    <property type="molecule type" value="Genomic_DNA"/>
</dbReference>
<dbReference type="PANTHER" id="PTHR11042:SF185">
    <property type="entry name" value="WEE1-LIKE PROTEIN KINASE"/>
    <property type="match status" value="1"/>
</dbReference>
<feature type="non-terminal residue" evidence="7">
    <location>
        <position position="317"/>
    </location>
</feature>
<dbReference type="InterPro" id="IPR011009">
    <property type="entry name" value="Kinase-like_dom_sf"/>
</dbReference>
<dbReference type="GO" id="GO:0005524">
    <property type="term" value="F:ATP binding"/>
    <property type="evidence" value="ECO:0007669"/>
    <property type="project" value="UniProtKB-UniRule"/>
</dbReference>
<organism evidence="7 8">
    <name type="scientific">Dillenia turbinata</name>
    <dbReference type="NCBI Taxonomy" id="194707"/>
    <lineage>
        <taxon>Eukaryota</taxon>
        <taxon>Viridiplantae</taxon>
        <taxon>Streptophyta</taxon>
        <taxon>Embryophyta</taxon>
        <taxon>Tracheophyta</taxon>
        <taxon>Spermatophyta</taxon>
        <taxon>Magnoliopsida</taxon>
        <taxon>eudicotyledons</taxon>
        <taxon>Gunneridae</taxon>
        <taxon>Pentapetalae</taxon>
        <taxon>Dilleniales</taxon>
        <taxon>Dilleniaceae</taxon>
        <taxon>Dillenia</taxon>
    </lineage>
</organism>
<accession>A0AAN8ZK80</accession>
<reference evidence="7 8" key="1">
    <citation type="submission" date="2023-12" db="EMBL/GenBank/DDBJ databases">
        <title>A high-quality genome assembly for Dillenia turbinata (Dilleniales).</title>
        <authorList>
            <person name="Chanderbali A."/>
        </authorList>
    </citation>
    <scope>NUCLEOTIDE SEQUENCE [LARGE SCALE GENOMIC DNA]</scope>
    <source>
        <strain evidence="7">LSX21</strain>
        <tissue evidence="7">Leaf</tissue>
    </source>
</reference>
<dbReference type="Gene3D" id="1.10.510.10">
    <property type="entry name" value="Transferase(Phosphotransferase) domain 1"/>
    <property type="match status" value="1"/>
</dbReference>
<evidence type="ECO:0000256" key="3">
    <source>
        <dbReference type="ARBA" id="ARBA00022777"/>
    </source>
</evidence>
<comment type="caution">
    <text evidence="7">The sequence shown here is derived from an EMBL/GenBank/DDBJ whole genome shotgun (WGS) entry which is preliminary data.</text>
</comment>
<name>A0AAN8ZK80_9MAGN</name>
<evidence type="ECO:0000256" key="2">
    <source>
        <dbReference type="ARBA" id="ARBA00022741"/>
    </source>
</evidence>
<gene>
    <name evidence="7" type="ORF">RJ641_030482</name>
</gene>
<dbReference type="InterPro" id="IPR050339">
    <property type="entry name" value="CC_SR_Kinase"/>
</dbReference>
<keyword evidence="1" id="KW-0808">Transferase</keyword>
<keyword evidence="8" id="KW-1185">Reference proteome</keyword>
<keyword evidence="2 5" id="KW-0547">Nucleotide-binding</keyword>
<feature type="domain" description="Protein kinase" evidence="6">
    <location>
        <begin position="85"/>
        <end position="317"/>
    </location>
</feature>
<evidence type="ECO:0000256" key="5">
    <source>
        <dbReference type="PROSITE-ProRule" id="PRU10141"/>
    </source>
</evidence>
<dbReference type="FunFam" id="1.10.510.10:FF:000531">
    <property type="entry name" value="Wee1-like protein kinase"/>
    <property type="match status" value="1"/>
</dbReference>
<evidence type="ECO:0000259" key="6">
    <source>
        <dbReference type="PROSITE" id="PS50011"/>
    </source>
</evidence>
<feature type="binding site" evidence="5">
    <location>
        <position position="114"/>
    </location>
    <ligand>
        <name>ATP</name>
        <dbReference type="ChEBI" id="CHEBI:30616"/>
    </ligand>
</feature>
<dbReference type="InterPro" id="IPR000719">
    <property type="entry name" value="Prot_kinase_dom"/>
</dbReference>
<dbReference type="GO" id="GO:0005634">
    <property type="term" value="C:nucleus"/>
    <property type="evidence" value="ECO:0007669"/>
    <property type="project" value="TreeGrafter"/>
</dbReference>
<dbReference type="Proteomes" id="UP001370490">
    <property type="component" value="Unassembled WGS sequence"/>
</dbReference>
<dbReference type="AlphaFoldDB" id="A0AAN8ZK80"/>
<dbReference type="Pfam" id="PF00069">
    <property type="entry name" value="Pkinase"/>
    <property type="match status" value="1"/>
</dbReference>
<dbReference type="PANTHER" id="PTHR11042">
    <property type="entry name" value="EUKARYOTIC TRANSLATION INITIATION FACTOR 2-ALPHA KINASE EIF2-ALPHA KINASE -RELATED"/>
    <property type="match status" value="1"/>
</dbReference>
<proteinExistence type="predicted"/>
<keyword evidence="4 5" id="KW-0067">ATP-binding</keyword>
<evidence type="ECO:0000313" key="7">
    <source>
        <dbReference type="EMBL" id="KAK6940951.1"/>
    </source>
</evidence>
<dbReference type="PROSITE" id="PS50011">
    <property type="entry name" value="PROTEIN_KINASE_DOM"/>
    <property type="match status" value="1"/>
</dbReference>
<protein>
    <submittedName>
        <fullName evidence="7">Protein kinase domain</fullName>
    </submittedName>
</protein>
<keyword evidence="3 7" id="KW-0418">Kinase</keyword>
<evidence type="ECO:0000313" key="8">
    <source>
        <dbReference type="Proteomes" id="UP001370490"/>
    </source>
</evidence>
<dbReference type="GO" id="GO:0004713">
    <property type="term" value="F:protein tyrosine kinase activity"/>
    <property type="evidence" value="ECO:0007669"/>
    <property type="project" value="TreeGrafter"/>
</dbReference>
<dbReference type="Gene3D" id="3.30.200.20">
    <property type="entry name" value="Phosphorylase Kinase, domain 1"/>
    <property type="match status" value="1"/>
</dbReference>
<dbReference type="SUPFAM" id="SSF56112">
    <property type="entry name" value="Protein kinase-like (PK-like)"/>
    <property type="match status" value="1"/>
</dbReference>